<protein>
    <recommendedName>
        <fullName evidence="5">Mannosyltransferase</fullName>
    </recommendedName>
</protein>
<evidence type="ECO:0000256" key="2">
    <source>
        <dbReference type="SAM" id="Phobius"/>
    </source>
</evidence>
<dbReference type="Proteomes" id="UP000013827">
    <property type="component" value="Unassembled WGS sequence"/>
</dbReference>
<dbReference type="EnsemblProtists" id="EOD14339">
    <property type="protein sequence ID" value="EOD14339"/>
    <property type="gene ID" value="EMIHUDRAFT_103422"/>
</dbReference>
<feature type="transmembrane region" description="Helical" evidence="2">
    <location>
        <begin position="382"/>
        <end position="401"/>
    </location>
</feature>
<feature type="region of interest" description="Disordered" evidence="1">
    <location>
        <begin position="194"/>
        <end position="228"/>
    </location>
</feature>
<feature type="transmembrane region" description="Helical" evidence="2">
    <location>
        <begin position="450"/>
        <end position="467"/>
    </location>
</feature>
<feature type="transmembrane region" description="Helical" evidence="2">
    <location>
        <begin position="479"/>
        <end position="498"/>
    </location>
</feature>
<dbReference type="AlphaFoldDB" id="A0A0D3ISV4"/>
<keyword evidence="4" id="KW-1185">Reference proteome</keyword>
<reference evidence="3" key="2">
    <citation type="submission" date="2024-10" db="UniProtKB">
        <authorList>
            <consortium name="EnsemblProtists"/>
        </authorList>
    </citation>
    <scope>IDENTIFICATION</scope>
</reference>
<proteinExistence type="predicted"/>
<dbReference type="RefSeq" id="XP_005766768.1">
    <property type="nucleotide sequence ID" value="XM_005766711.1"/>
</dbReference>
<feature type="region of interest" description="Disordered" evidence="1">
    <location>
        <begin position="21"/>
        <end position="44"/>
    </location>
</feature>
<feature type="compositionally biased region" description="Low complexity" evidence="1">
    <location>
        <begin position="197"/>
        <end position="220"/>
    </location>
</feature>
<keyword evidence="2" id="KW-0472">Membrane</keyword>
<feature type="transmembrane region" description="Helical" evidence="2">
    <location>
        <begin position="357"/>
        <end position="376"/>
    </location>
</feature>
<name>A0A0D3ISV4_EMIH1</name>
<feature type="transmembrane region" description="Helical" evidence="2">
    <location>
        <begin position="413"/>
        <end position="430"/>
    </location>
</feature>
<organism evidence="3 4">
    <name type="scientific">Emiliania huxleyi (strain CCMP1516)</name>
    <dbReference type="NCBI Taxonomy" id="280463"/>
    <lineage>
        <taxon>Eukaryota</taxon>
        <taxon>Haptista</taxon>
        <taxon>Haptophyta</taxon>
        <taxon>Prymnesiophyceae</taxon>
        <taxon>Isochrysidales</taxon>
        <taxon>Noelaerhabdaceae</taxon>
        <taxon>Emiliania</taxon>
    </lineage>
</organism>
<accession>A0A0D3ISV4</accession>
<evidence type="ECO:0000256" key="1">
    <source>
        <dbReference type="SAM" id="MobiDB-lite"/>
    </source>
</evidence>
<sequence length="619" mass="63913">MAKVAEGSLSSAAFVPSAAGAVDHANGGSTPDKAARKKRKTHTQHSFNCWGHEMSRGSIARLCGEVLLSAGGGAFREHFCSRCRSGGVLIAASRIFIAPRGLKNRRTEGVWNECTPSATTPLPPHRVVNQTSDCTGPTLVVLRDEAPGAPLPGLIPLAASSAVQSQIQRTPSAAAADACAASALIGLALPPERREGGAASSLASHGGAAPGWMSRAAPASMPAPAPPHQPVPPPMHALPMAVAVPIAVVMPVAATPMMPVVTVMSMPMPPMPYSCSVGAGASLPSPGYIPPADVQTARLGASGNGGLGSTPPPSPPEVSGELSTSTTPPAPPPAPPAGRQPHMPAPLLFAPRSWLPLARLPIPAVLVASAAIPVLLTNGLASFGAGASAGASYVTLALLLTPRTRRALSRLPCGAVLRQALAFLAVVFWVRSHSASYYDQEPRPSVPLWIARPGAFTLPFFAAAYLTQLASGNGRLAGHVWCAACILVPATAVATMFLRPAAAIESELLHHTSSSPLKFAVTFSLGLVHSAQPRSTSFKLLLAAALVALGSSVLAVAYLRTGDGRWVRTVIHPLGLPFALPALLPHAIEAELWRGVTRALQRLRGDGRRRHRGGTHVER</sequence>
<reference evidence="4" key="1">
    <citation type="journal article" date="2013" name="Nature">
        <title>Pan genome of the phytoplankton Emiliania underpins its global distribution.</title>
        <authorList>
            <person name="Read B.A."/>
            <person name="Kegel J."/>
            <person name="Klute M.J."/>
            <person name="Kuo A."/>
            <person name="Lefebvre S.C."/>
            <person name="Maumus F."/>
            <person name="Mayer C."/>
            <person name="Miller J."/>
            <person name="Monier A."/>
            <person name="Salamov A."/>
            <person name="Young J."/>
            <person name="Aguilar M."/>
            <person name="Claverie J.M."/>
            <person name="Frickenhaus S."/>
            <person name="Gonzalez K."/>
            <person name="Herman E.K."/>
            <person name="Lin Y.C."/>
            <person name="Napier J."/>
            <person name="Ogata H."/>
            <person name="Sarno A.F."/>
            <person name="Shmutz J."/>
            <person name="Schroeder D."/>
            <person name="de Vargas C."/>
            <person name="Verret F."/>
            <person name="von Dassow P."/>
            <person name="Valentin K."/>
            <person name="Van de Peer Y."/>
            <person name="Wheeler G."/>
            <person name="Dacks J.B."/>
            <person name="Delwiche C.F."/>
            <person name="Dyhrman S.T."/>
            <person name="Glockner G."/>
            <person name="John U."/>
            <person name="Richards T."/>
            <person name="Worden A.Z."/>
            <person name="Zhang X."/>
            <person name="Grigoriev I.V."/>
            <person name="Allen A.E."/>
            <person name="Bidle K."/>
            <person name="Borodovsky M."/>
            <person name="Bowler C."/>
            <person name="Brownlee C."/>
            <person name="Cock J.M."/>
            <person name="Elias M."/>
            <person name="Gladyshev V.N."/>
            <person name="Groth M."/>
            <person name="Guda C."/>
            <person name="Hadaegh A."/>
            <person name="Iglesias-Rodriguez M.D."/>
            <person name="Jenkins J."/>
            <person name="Jones B.M."/>
            <person name="Lawson T."/>
            <person name="Leese F."/>
            <person name="Lindquist E."/>
            <person name="Lobanov A."/>
            <person name="Lomsadze A."/>
            <person name="Malik S.B."/>
            <person name="Marsh M.E."/>
            <person name="Mackinder L."/>
            <person name="Mock T."/>
            <person name="Mueller-Roeber B."/>
            <person name="Pagarete A."/>
            <person name="Parker M."/>
            <person name="Probert I."/>
            <person name="Quesneville H."/>
            <person name="Raines C."/>
            <person name="Rensing S.A."/>
            <person name="Riano-Pachon D.M."/>
            <person name="Richier S."/>
            <person name="Rokitta S."/>
            <person name="Shiraiwa Y."/>
            <person name="Soanes D.M."/>
            <person name="van der Giezen M."/>
            <person name="Wahlund T.M."/>
            <person name="Williams B."/>
            <person name="Wilson W."/>
            <person name="Wolfe G."/>
            <person name="Wurch L.L."/>
        </authorList>
    </citation>
    <scope>NUCLEOTIDE SEQUENCE</scope>
</reference>
<evidence type="ECO:0000313" key="4">
    <source>
        <dbReference type="Proteomes" id="UP000013827"/>
    </source>
</evidence>
<feature type="compositionally biased region" description="Pro residues" evidence="1">
    <location>
        <begin position="328"/>
        <end position="338"/>
    </location>
</feature>
<dbReference type="KEGG" id="ehx:EMIHUDRAFT_103422"/>
<feature type="transmembrane region" description="Helical" evidence="2">
    <location>
        <begin position="540"/>
        <end position="559"/>
    </location>
</feature>
<dbReference type="HOGENOM" id="CLU_543421_0_0_1"/>
<keyword evidence="2" id="KW-0812">Transmembrane</keyword>
<feature type="transmembrane region" description="Helical" evidence="2">
    <location>
        <begin position="237"/>
        <end position="261"/>
    </location>
</feature>
<dbReference type="GeneID" id="17260541"/>
<feature type="region of interest" description="Disordered" evidence="1">
    <location>
        <begin position="292"/>
        <end position="342"/>
    </location>
</feature>
<keyword evidence="2" id="KW-1133">Transmembrane helix</keyword>
<evidence type="ECO:0008006" key="5">
    <source>
        <dbReference type="Google" id="ProtNLM"/>
    </source>
</evidence>
<dbReference type="PaxDb" id="2903-EOD14339"/>
<evidence type="ECO:0000313" key="3">
    <source>
        <dbReference type="EnsemblProtists" id="EOD14339"/>
    </source>
</evidence>